<feature type="transmembrane region" description="Helical" evidence="7">
    <location>
        <begin position="98"/>
        <end position="122"/>
    </location>
</feature>
<gene>
    <name evidence="9" type="ORF">N8I77_009590</name>
</gene>
<evidence type="ECO:0000256" key="3">
    <source>
        <dbReference type="ARBA" id="ARBA00022989"/>
    </source>
</evidence>
<comment type="caution">
    <text evidence="9">The sequence shown here is derived from an EMBL/GenBank/DDBJ whole genome shotgun (WGS) entry which is preliminary data.</text>
</comment>
<feature type="transmembrane region" description="Helical" evidence="7">
    <location>
        <begin position="134"/>
        <end position="156"/>
    </location>
</feature>
<comment type="similarity">
    <text evidence="5">Belongs to the SAT4 family.</text>
</comment>
<organism evidence="9 10">
    <name type="scientific">Phomopsis amygdali</name>
    <name type="common">Fusicoccum amygdali</name>
    <dbReference type="NCBI Taxonomy" id="1214568"/>
    <lineage>
        <taxon>Eukaryota</taxon>
        <taxon>Fungi</taxon>
        <taxon>Dikarya</taxon>
        <taxon>Ascomycota</taxon>
        <taxon>Pezizomycotina</taxon>
        <taxon>Sordariomycetes</taxon>
        <taxon>Sordariomycetidae</taxon>
        <taxon>Diaporthales</taxon>
        <taxon>Diaporthaceae</taxon>
        <taxon>Diaporthe</taxon>
    </lineage>
</organism>
<evidence type="ECO:0000256" key="5">
    <source>
        <dbReference type="ARBA" id="ARBA00038359"/>
    </source>
</evidence>
<dbReference type="AlphaFoldDB" id="A0AAD9W0M3"/>
<keyword evidence="2 7" id="KW-0812">Transmembrane</keyword>
<evidence type="ECO:0000256" key="6">
    <source>
        <dbReference type="SAM" id="MobiDB-lite"/>
    </source>
</evidence>
<evidence type="ECO:0000256" key="4">
    <source>
        <dbReference type="ARBA" id="ARBA00023136"/>
    </source>
</evidence>
<feature type="transmembrane region" description="Helical" evidence="7">
    <location>
        <begin position="63"/>
        <end position="86"/>
    </location>
</feature>
<evidence type="ECO:0000256" key="2">
    <source>
        <dbReference type="ARBA" id="ARBA00022692"/>
    </source>
</evidence>
<feature type="transmembrane region" description="Helical" evidence="7">
    <location>
        <begin position="217"/>
        <end position="235"/>
    </location>
</feature>
<feature type="transmembrane region" description="Helical" evidence="7">
    <location>
        <begin position="20"/>
        <end position="42"/>
    </location>
</feature>
<evidence type="ECO:0000313" key="10">
    <source>
        <dbReference type="Proteomes" id="UP001265746"/>
    </source>
</evidence>
<dbReference type="EMBL" id="JAUJFL010000005">
    <property type="protein sequence ID" value="KAK2603110.1"/>
    <property type="molecule type" value="Genomic_DNA"/>
</dbReference>
<sequence>MTTVKDDLLSNSATGKDETPVLVVTALMTLIATVFIALRLYGCVFLLRRRLYLEEWLCVINQIDLWLTAAFVINLYTTTGVGLHWATLSDAERTKAVFWHNVLTAPSVLGLGLPKLTVVSLLTRVFRPGDLHQTILWVLAILCVGNFVVVILLAWLPCRPISAGWDVSITAKKCLDSWIYVRFCYYATTFSAALDLYFALYPGFVFRRLSWDIQKKLILSVVMGLGICATAVAAYKITTLEVLTFTKDFTCKILVFRAHMFCNAQFGCICSTNLADHVSTAIIPTVVEANTIMIAACISTLHPVYELVSTKFRRQTLVREGDGVQRRQSDVDDNRPGVKRGFWSMLMERDVWTEVTTVTQPSQNLSQRGPVPTSENEEMITRATRTLEDALDTQRPDQQLMREAGTDTAPV</sequence>
<evidence type="ECO:0000256" key="1">
    <source>
        <dbReference type="ARBA" id="ARBA00004141"/>
    </source>
</evidence>
<feature type="region of interest" description="Disordered" evidence="6">
    <location>
        <begin position="388"/>
        <end position="411"/>
    </location>
</feature>
<dbReference type="Proteomes" id="UP001265746">
    <property type="component" value="Unassembled WGS sequence"/>
</dbReference>
<dbReference type="InterPro" id="IPR049326">
    <property type="entry name" value="Rhodopsin_dom_fungi"/>
</dbReference>
<keyword evidence="10" id="KW-1185">Reference proteome</keyword>
<feature type="domain" description="Rhodopsin" evidence="8">
    <location>
        <begin position="39"/>
        <end position="305"/>
    </location>
</feature>
<protein>
    <recommendedName>
        <fullName evidence="8">Rhodopsin domain-containing protein</fullName>
    </recommendedName>
</protein>
<accession>A0AAD9W0M3</accession>
<dbReference type="InterPro" id="IPR052337">
    <property type="entry name" value="SAT4-like"/>
</dbReference>
<dbReference type="PANTHER" id="PTHR33048">
    <property type="entry name" value="PTH11-LIKE INTEGRAL MEMBRANE PROTEIN (AFU_ORTHOLOGUE AFUA_5G11245)"/>
    <property type="match status" value="1"/>
</dbReference>
<evidence type="ECO:0000313" key="9">
    <source>
        <dbReference type="EMBL" id="KAK2603110.1"/>
    </source>
</evidence>
<reference evidence="9" key="1">
    <citation type="submission" date="2023-06" db="EMBL/GenBank/DDBJ databases">
        <authorList>
            <person name="Noh H."/>
        </authorList>
    </citation>
    <scope>NUCLEOTIDE SEQUENCE</scope>
    <source>
        <strain evidence="9">DUCC20226</strain>
    </source>
</reference>
<name>A0AAD9W0M3_PHOAM</name>
<dbReference type="PANTHER" id="PTHR33048:SF155">
    <property type="entry name" value="INTEGRAL MEMBRANE PROTEIN"/>
    <property type="match status" value="1"/>
</dbReference>
<comment type="subcellular location">
    <subcellularLocation>
        <location evidence="1">Membrane</location>
        <topology evidence="1">Multi-pass membrane protein</topology>
    </subcellularLocation>
</comment>
<evidence type="ECO:0000259" key="8">
    <source>
        <dbReference type="Pfam" id="PF20684"/>
    </source>
</evidence>
<dbReference type="Pfam" id="PF20684">
    <property type="entry name" value="Fung_rhodopsin"/>
    <property type="match status" value="1"/>
</dbReference>
<evidence type="ECO:0000256" key="7">
    <source>
        <dbReference type="SAM" id="Phobius"/>
    </source>
</evidence>
<feature type="transmembrane region" description="Helical" evidence="7">
    <location>
        <begin position="185"/>
        <end position="205"/>
    </location>
</feature>
<dbReference type="GO" id="GO:0016020">
    <property type="term" value="C:membrane"/>
    <property type="evidence" value="ECO:0007669"/>
    <property type="project" value="UniProtKB-SubCell"/>
</dbReference>
<keyword evidence="4 7" id="KW-0472">Membrane</keyword>
<proteinExistence type="inferred from homology"/>
<keyword evidence="3 7" id="KW-1133">Transmembrane helix</keyword>